<reference evidence="12 13" key="1">
    <citation type="submission" date="2017-09" db="EMBL/GenBank/DDBJ databases">
        <title>Depth-based differentiation of microbial function through sediment-hosted aquifers and enrichment of novel symbionts in the deep terrestrial subsurface.</title>
        <authorList>
            <person name="Probst A.J."/>
            <person name="Ladd B."/>
            <person name="Jarett J.K."/>
            <person name="Geller-Mcgrath D.E."/>
            <person name="Sieber C.M."/>
            <person name="Emerson J.B."/>
            <person name="Anantharaman K."/>
            <person name="Thomas B.C."/>
            <person name="Malmstrom R."/>
            <person name="Stieglmeier M."/>
            <person name="Klingl A."/>
            <person name="Woyke T."/>
            <person name="Ryan C.M."/>
            <person name="Banfield J.F."/>
        </authorList>
    </citation>
    <scope>NUCLEOTIDE SEQUENCE [LARGE SCALE GENOMIC DNA]</scope>
    <source>
        <strain evidence="12">CG10_big_fil_rev_8_21_14_0_10_48_11</strain>
    </source>
</reference>
<evidence type="ECO:0000256" key="3">
    <source>
        <dbReference type="ARBA" id="ARBA00022692"/>
    </source>
</evidence>
<dbReference type="SMART" id="SM00756">
    <property type="entry name" value="VKc"/>
    <property type="match status" value="1"/>
</dbReference>
<dbReference type="GO" id="GO:0016020">
    <property type="term" value="C:membrane"/>
    <property type="evidence" value="ECO:0007669"/>
    <property type="project" value="UniProtKB-SubCell"/>
</dbReference>
<keyword evidence="8" id="KW-1015">Disulfide bond</keyword>
<comment type="similarity">
    <text evidence="2">Belongs to the VKOR family.</text>
</comment>
<keyword evidence="5 10" id="KW-1133">Transmembrane helix</keyword>
<dbReference type="CDD" id="cd12916">
    <property type="entry name" value="VKOR_1"/>
    <property type="match status" value="1"/>
</dbReference>
<gene>
    <name evidence="12" type="ORF">COV04_01890</name>
</gene>
<dbReference type="GO" id="GO:0048038">
    <property type="term" value="F:quinone binding"/>
    <property type="evidence" value="ECO:0007669"/>
    <property type="project" value="UniProtKB-KW"/>
</dbReference>
<keyword evidence="4" id="KW-0874">Quinone</keyword>
<evidence type="ECO:0000259" key="11">
    <source>
        <dbReference type="SMART" id="SM00756"/>
    </source>
</evidence>
<evidence type="ECO:0000313" key="12">
    <source>
        <dbReference type="EMBL" id="PJE75978.1"/>
    </source>
</evidence>
<dbReference type="EMBL" id="PFET01000007">
    <property type="protein sequence ID" value="PJE75978.1"/>
    <property type="molecule type" value="Genomic_DNA"/>
</dbReference>
<dbReference type="Proteomes" id="UP000231152">
    <property type="component" value="Unassembled WGS sequence"/>
</dbReference>
<dbReference type="Pfam" id="PF07884">
    <property type="entry name" value="VKOR"/>
    <property type="match status" value="1"/>
</dbReference>
<evidence type="ECO:0000256" key="10">
    <source>
        <dbReference type="SAM" id="Phobius"/>
    </source>
</evidence>
<feature type="domain" description="Vitamin K epoxide reductase" evidence="11">
    <location>
        <begin position="7"/>
        <end position="139"/>
    </location>
</feature>
<feature type="transmembrane region" description="Helical" evidence="10">
    <location>
        <begin position="57"/>
        <end position="80"/>
    </location>
</feature>
<evidence type="ECO:0000313" key="13">
    <source>
        <dbReference type="Proteomes" id="UP000231152"/>
    </source>
</evidence>
<comment type="subcellular location">
    <subcellularLocation>
        <location evidence="1">Membrane</location>
        <topology evidence="1">Multi-pass membrane protein</topology>
    </subcellularLocation>
</comment>
<protein>
    <recommendedName>
        <fullName evidence="11">Vitamin K epoxide reductase domain-containing protein</fullName>
    </recommendedName>
</protein>
<evidence type="ECO:0000256" key="6">
    <source>
        <dbReference type="ARBA" id="ARBA00023002"/>
    </source>
</evidence>
<organism evidence="12 13">
    <name type="scientific">Candidatus Uhrbacteria bacterium CG10_big_fil_rev_8_21_14_0_10_48_11</name>
    <dbReference type="NCBI Taxonomy" id="1975037"/>
    <lineage>
        <taxon>Bacteria</taxon>
        <taxon>Candidatus Uhriibacteriota</taxon>
    </lineage>
</organism>
<keyword evidence="9" id="KW-0676">Redox-active center</keyword>
<dbReference type="GO" id="GO:0016491">
    <property type="term" value="F:oxidoreductase activity"/>
    <property type="evidence" value="ECO:0007669"/>
    <property type="project" value="UniProtKB-KW"/>
</dbReference>
<evidence type="ECO:0000256" key="5">
    <source>
        <dbReference type="ARBA" id="ARBA00022989"/>
    </source>
</evidence>
<dbReference type="Gene3D" id="1.20.1440.130">
    <property type="entry name" value="VKOR domain"/>
    <property type="match status" value="1"/>
</dbReference>
<dbReference type="PANTHER" id="PTHR34573">
    <property type="entry name" value="VKC DOMAIN-CONTAINING PROTEIN"/>
    <property type="match status" value="1"/>
</dbReference>
<evidence type="ECO:0000256" key="1">
    <source>
        <dbReference type="ARBA" id="ARBA00004141"/>
    </source>
</evidence>
<keyword evidence="6" id="KW-0560">Oxidoreductase</keyword>
<evidence type="ECO:0000256" key="2">
    <source>
        <dbReference type="ARBA" id="ARBA00006214"/>
    </source>
</evidence>
<evidence type="ECO:0000256" key="4">
    <source>
        <dbReference type="ARBA" id="ARBA00022719"/>
    </source>
</evidence>
<evidence type="ECO:0000256" key="8">
    <source>
        <dbReference type="ARBA" id="ARBA00023157"/>
    </source>
</evidence>
<dbReference type="PANTHER" id="PTHR34573:SF1">
    <property type="entry name" value="VITAMIN K EPOXIDE REDUCTASE DOMAIN-CONTAINING PROTEIN"/>
    <property type="match status" value="1"/>
</dbReference>
<evidence type="ECO:0000256" key="7">
    <source>
        <dbReference type="ARBA" id="ARBA00023136"/>
    </source>
</evidence>
<feature type="transmembrane region" description="Helical" evidence="10">
    <location>
        <begin position="92"/>
        <end position="108"/>
    </location>
</feature>
<keyword evidence="3 10" id="KW-0812">Transmembrane</keyword>
<dbReference type="InterPro" id="IPR012932">
    <property type="entry name" value="VKOR"/>
</dbReference>
<dbReference type="AlphaFoldDB" id="A0A2M8LEV3"/>
<proteinExistence type="inferred from homology"/>
<sequence>MPLLRKSSLLGYLFGLVALAGFFDATYLAIKHFEGLAPNCSILNGCEVVTTSSYSVIFGVPVALMGSVYYLTVLLLTVAYLDSPKRWKLDSAAVVVCFGLLATVWFVYLQLFVIHALCLYCMFSALTTTTLFLFIFFWWRHYRLLITV</sequence>
<accession>A0A2M8LEV3</accession>
<name>A0A2M8LEV3_9BACT</name>
<comment type="caution">
    <text evidence="12">The sequence shown here is derived from an EMBL/GenBank/DDBJ whole genome shotgun (WGS) entry which is preliminary data.</text>
</comment>
<feature type="transmembrane region" description="Helical" evidence="10">
    <location>
        <begin position="9"/>
        <end position="30"/>
    </location>
</feature>
<feature type="transmembrane region" description="Helical" evidence="10">
    <location>
        <begin position="114"/>
        <end position="139"/>
    </location>
</feature>
<dbReference type="InterPro" id="IPR038354">
    <property type="entry name" value="VKOR_sf"/>
</dbReference>
<evidence type="ECO:0000256" key="9">
    <source>
        <dbReference type="ARBA" id="ARBA00023284"/>
    </source>
</evidence>
<keyword evidence="7 10" id="KW-0472">Membrane</keyword>
<dbReference type="InterPro" id="IPR044698">
    <property type="entry name" value="VKOR/LTO1"/>
</dbReference>